<organism evidence="1 2">
    <name type="scientific">Dibothriocephalus latus</name>
    <name type="common">Fish tapeworm</name>
    <name type="synonym">Diphyllobothrium latum</name>
    <dbReference type="NCBI Taxonomy" id="60516"/>
    <lineage>
        <taxon>Eukaryota</taxon>
        <taxon>Metazoa</taxon>
        <taxon>Spiralia</taxon>
        <taxon>Lophotrochozoa</taxon>
        <taxon>Platyhelminthes</taxon>
        <taxon>Cestoda</taxon>
        <taxon>Eucestoda</taxon>
        <taxon>Diphyllobothriidea</taxon>
        <taxon>Diphyllobothriidae</taxon>
        <taxon>Dibothriocephalus</taxon>
    </lineage>
</organism>
<reference evidence="1 2" key="1">
    <citation type="submission" date="2018-11" db="EMBL/GenBank/DDBJ databases">
        <authorList>
            <consortium name="Pathogen Informatics"/>
        </authorList>
    </citation>
    <scope>NUCLEOTIDE SEQUENCE [LARGE SCALE GENOMIC DNA]</scope>
</reference>
<dbReference type="SUPFAM" id="SSF56973">
    <property type="entry name" value="Aerolisin/ETX pore-forming domain"/>
    <property type="match status" value="1"/>
</dbReference>
<dbReference type="CDD" id="cd20237">
    <property type="entry name" value="PFM_LIN24-like"/>
    <property type="match status" value="1"/>
</dbReference>
<dbReference type="PANTHER" id="PTHR39369:SF6">
    <property type="entry name" value="LIN-24 (TWENTY-FOUR) LIKE"/>
    <property type="match status" value="1"/>
</dbReference>
<dbReference type="AlphaFoldDB" id="A0A3P7L7E4"/>
<protein>
    <submittedName>
        <fullName evidence="1">Uncharacterized protein</fullName>
    </submittedName>
</protein>
<evidence type="ECO:0000313" key="2">
    <source>
        <dbReference type="Proteomes" id="UP000281553"/>
    </source>
</evidence>
<name>A0A3P7L7E4_DIBLA</name>
<dbReference type="OrthoDB" id="5819442at2759"/>
<accession>A0A3P7L7E4</accession>
<dbReference type="Gene3D" id="2.170.15.10">
    <property type="entry name" value="Proaerolysin, chain A, domain 3"/>
    <property type="match status" value="1"/>
</dbReference>
<dbReference type="Proteomes" id="UP000281553">
    <property type="component" value="Unassembled WGS sequence"/>
</dbReference>
<dbReference type="PANTHER" id="PTHR39369">
    <property type="entry name" value="LIN-24 (TWENTY-FOUR) LIKE"/>
    <property type="match status" value="1"/>
</dbReference>
<evidence type="ECO:0000313" key="1">
    <source>
        <dbReference type="EMBL" id="VDN09330.1"/>
    </source>
</evidence>
<gene>
    <name evidence="1" type="ORF">DILT_LOCUS5161</name>
</gene>
<sequence length="169" mass="18863">MAALLNGTCAMYESVDINELILDYVKVNGVPRDLRNRVNFDSPKWAEIVDAKLRVHQKPAEHTMVQQKSACGKAKSSVIFSSVFTNSTSETQTNNMRSERRTTSTCRMSLTKCVTRGGNLSLQISPPNTCVQVNGGFSKECSITKEGEKVIEEELTWSLDSQVRYVHLD</sequence>
<proteinExistence type="predicted"/>
<keyword evidence="2" id="KW-1185">Reference proteome</keyword>
<dbReference type="EMBL" id="UYRU01046824">
    <property type="protein sequence ID" value="VDN09330.1"/>
    <property type="molecule type" value="Genomic_DNA"/>
</dbReference>